<dbReference type="InterPro" id="IPR015495">
    <property type="entry name" value="Myb_TF_plants"/>
</dbReference>
<sequence>MSDMDRSSSDDNISVDSHDDVNESYKMDFSEDEEDLISRLYNLLGQRWALIAGRIPGRTADEIKKYCSKRYASD</sequence>
<evidence type="ECO:0000256" key="1">
    <source>
        <dbReference type="ARBA" id="ARBA00004123"/>
    </source>
</evidence>
<dbReference type="AlphaFoldDB" id="A9NLI8"/>
<name>A9NLI8_PICSI</name>
<feature type="domain" description="HTH myb-type" evidence="5">
    <location>
        <begin position="29"/>
        <end position="74"/>
    </location>
</feature>
<keyword evidence="3" id="KW-0539">Nucleus</keyword>
<evidence type="ECO:0000313" key="6">
    <source>
        <dbReference type="EMBL" id="ABK21499.1"/>
    </source>
</evidence>
<dbReference type="PROSITE" id="PS51294">
    <property type="entry name" value="HTH_MYB"/>
    <property type="match status" value="1"/>
</dbReference>
<dbReference type="InterPro" id="IPR017930">
    <property type="entry name" value="Myb_dom"/>
</dbReference>
<dbReference type="GO" id="GO:0000976">
    <property type="term" value="F:transcription cis-regulatory region binding"/>
    <property type="evidence" value="ECO:0007669"/>
    <property type="project" value="TreeGrafter"/>
</dbReference>
<evidence type="ECO:0000256" key="4">
    <source>
        <dbReference type="SAM" id="MobiDB-lite"/>
    </source>
</evidence>
<organism evidence="6">
    <name type="scientific">Picea sitchensis</name>
    <name type="common">Sitka spruce</name>
    <name type="synonym">Pinus sitchensis</name>
    <dbReference type="NCBI Taxonomy" id="3332"/>
    <lineage>
        <taxon>Eukaryota</taxon>
        <taxon>Viridiplantae</taxon>
        <taxon>Streptophyta</taxon>
        <taxon>Embryophyta</taxon>
        <taxon>Tracheophyta</taxon>
        <taxon>Spermatophyta</taxon>
        <taxon>Pinopsida</taxon>
        <taxon>Pinidae</taxon>
        <taxon>Conifers I</taxon>
        <taxon>Pinales</taxon>
        <taxon>Pinaceae</taxon>
        <taxon>Picea</taxon>
    </lineage>
</organism>
<comment type="subcellular location">
    <subcellularLocation>
        <location evidence="1">Nucleus</location>
    </subcellularLocation>
</comment>
<dbReference type="GO" id="GO:0006355">
    <property type="term" value="P:regulation of DNA-templated transcription"/>
    <property type="evidence" value="ECO:0007669"/>
    <property type="project" value="TreeGrafter"/>
</dbReference>
<feature type="compositionally biased region" description="Basic and acidic residues" evidence="4">
    <location>
        <begin position="16"/>
        <end position="26"/>
    </location>
</feature>
<dbReference type="SMART" id="SM00717">
    <property type="entry name" value="SANT"/>
    <property type="match status" value="1"/>
</dbReference>
<protein>
    <recommendedName>
        <fullName evidence="5">HTH myb-type domain-containing protein</fullName>
    </recommendedName>
</protein>
<feature type="region of interest" description="Disordered" evidence="4">
    <location>
        <begin position="1"/>
        <end position="26"/>
    </location>
</feature>
<dbReference type="Pfam" id="PF00249">
    <property type="entry name" value="Myb_DNA-binding"/>
    <property type="match status" value="1"/>
</dbReference>
<keyword evidence="2" id="KW-0238">DNA-binding</keyword>
<dbReference type="PANTHER" id="PTHR47998:SF3">
    <property type="entry name" value="TRANSCRIPTION FACTOR TRY-LIKE"/>
    <property type="match status" value="1"/>
</dbReference>
<dbReference type="EMBL" id="EF082122">
    <property type="protein sequence ID" value="ABK21499.1"/>
    <property type="molecule type" value="mRNA"/>
</dbReference>
<dbReference type="PANTHER" id="PTHR47998">
    <property type="entry name" value="TRANSCRIPTION FACTOR MYB51-LIKE ISOFORM X1"/>
    <property type="match status" value="1"/>
</dbReference>
<reference evidence="6" key="1">
    <citation type="journal article" date="2008" name="BMC Genomics">
        <title>A conifer genomics resource of 200,000 spruce (Picea spp.) ESTs and 6,464 high-quality, sequence-finished full-length cDNAs for Sitka spruce (Picea sitchensis).</title>
        <authorList>
            <person name="Ralph S.G."/>
            <person name="Chun H.J."/>
            <person name="Kolosova N."/>
            <person name="Cooper D."/>
            <person name="Oddy C."/>
            <person name="Ritland C.E."/>
            <person name="Kirkpatrick R."/>
            <person name="Moore R."/>
            <person name="Barber S."/>
            <person name="Holt R.A."/>
            <person name="Jones S.J."/>
            <person name="Marra M.A."/>
            <person name="Douglas C.J."/>
            <person name="Ritland K."/>
            <person name="Bohlmann J."/>
        </authorList>
    </citation>
    <scope>NUCLEOTIDE SEQUENCE</scope>
    <source>
        <tissue evidence="6">Bark</tissue>
    </source>
</reference>
<dbReference type="InterPro" id="IPR001005">
    <property type="entry name" value="SANT/Myb"/>
</dbReference>
<dbReference type="InterPro" id="IPR009057">
    <property type="entry name" value="Homeodomain-like_sf"/>
</dbReference>
<dbReference type="CDD" id="cd00167">
    <property type="entry name" value="SANT"/>
    <property type="match status" value="1"/>
</dbReference>
<dbReference type="GO" id="GO:0005634">
    <property type="term" value="C:nucleus"/>
    <property type="evidence" value="ECO:0007669"/>
    <property type="project" value="UniProtKB-SubCell"/>
</dbReference>
<dbReference type="Gene3D" id="1.10.10.60">
    <property type="entry name" value="Homeodomain-like"/>
    <property type="match status" value="1"/>
</dbReference>
<dbReference type="SUPFAM" id="SSF46689">
    <property type="entry name" value="Homeodomain-like"/>
    <property type="match status" value="1"/>
</dbReference>
<dbReference type="GO" id="GO:0030154">
    <property type="term" value="P:cell differentiation"/>
    <property type="evidence" value="ECO:0007669"/>
    <property type="project" value="TreeGrafter"/>
</dbReference>
<evidence type="ECO:0000256" key="3">
    <source>
        <dbReference type="ARBA" id="ARBA00023242"/>
    </source>
</evidence>
<evidence type="ECO:0000259" key="5">
    <source>
        <dbReference type="PROSITE" id="PS51294"/>
    </source>
</evidence>
<evidence type="ECO:0000256" key="2">
    <source>
        <dbReference type="ARBA" id="ARBA00023125"/>
    </source>
</evidence>
<proteinExistence type="evidence at transcript level"/>
<accession>A9NLI8</accession>